<keyword evidence="2" id="KW-0732">Signal</keyword>
<dbReference type="STRING" id="8154.ENSACLP00000017207"/>
<reference evidence="3" key="3">
    <citation type="submission" date="2025-09" db="UniProtKB">
        <authorList>
            <consortium name="Ensembl"/>
        </authorList>
    </citation>
    <scope>IDENTIFICATION</scope>
</reference>
<sequence length="125" mass="14119">VMRICSVLILLDLSSAFDTVDHKILLNRLKFLAGLSGSVMGPLLFSFYILLLAGTIKYFSDLDMSLKPHQLNCLFALVSSLTPISVWLSSYYFVLNSGCVRKGIWHKICAKSNMWIHPLWRPLGK</sequence>
<dbReference type="Proteomes" id="UP000265100">
    <property type="component" value="Chromosome 6"/>
</dbReference>
<reference evidence="3" key="2">
    <citation type="submission" date="2025-08" db="UniProtKB">
        <authorList>
            <consortium name="Ensembl"/>
        </authorList>
    </citation>
    <scope>IDENTIFICATION</scope>
</reference>
<evidence type="ECO:0000313" key="3">
    <source>
        <dbReference type="Ensembl" id="ENSACLP00000017207.2"/>
    </source>
</evidence>
<name>A0A3P8PJM0_ASTCA</name>
<keyword evidence="1" id="KW-0812">Transmembrane</keyword>
<keyword evidence="4" id="KW-1185">Reference proteome</keyword>
<keyword evidence="1" id="KW-1133">Transmembrane helix</keyword>
<proteinExistence type="predicted"/>
<evidence type="ECO:0000256" key="2">
    <source>
        <dbReference type="SAM" id="SignalP"/>
    </source>
</evidence>
<feature type="transmembrane region" description="Helical" evidence="1">
    <location>
        <begin position="40"/>
        <end position="59"/>
    </location>
</feature>
<feature type="signal peptide" evidence="2">
    <location>
        <begin position="1"/>
        <end position="16"/>
    </location>
</feature>
<reference evidence="3" key="1">
    <citation type="submission" date="2018-05" db="EMBL/GenBank/DDBJ databases">
        <authorList>
            <person name="Datahose"/>
        </authorList>
    </citation>
    <scope>NUCLEOTIDE SEQUENCE</scope>
</reference>
<protein>
    <recommendedName>
        <fullName evidence="5">Reverse transcriptase domain-containing protein</fullName>
    </recommendedName>
</protein>
<evidence type="ECO:0000313" key="4">
    <source>
        <dbReference type="Proteomes" id="UP000265100"/>
    </source>
</evidence>
<evidence type="ECO:0000256" key="1">
    <source>
        <dbReference type="SAM" id="Phobius"/>
    </source>
</evidence>
<keyword evidence="1" id="KW-0472">Membrane</keyword>
<dbReference type="Ensembl" id="ENSACLT00000017621.2">
    <property type="protein sequence ID" value="ENSACLP00000017207.2"/>
    <property type="gene ID" value="ENSACLG00000011719.2"/>
</dbReference>
<dbReference type="AlphaFoldDB" id="A0A3P8PJM0"/>
<feature type="transmembrane region" description="Helical" evidence="1">
    <location>
        <begin position="71"/>
        <end position="94"/>
    </location>
</feature>
<organism evidence="3 4">
    <name type="scientific">Astatotilapia calliptera</name>
    <name type="common">Eastern happy</name>
    <name type="synonym">Chromis callipterus</name>
    <dbReference type="NCBI Taxonomy" id="8154"/>
    <lineage>
        <taxon>Eukaryota</taxon>
        <taxon>Metazoa</taxon>
        <taxon>Chordata</taxon>
        <taxon>Craniata</taxon>
        <taxon>Vertebrata</taxon>
        <taxon>Euteleostomi</taxon>
        <taxon>Actinopterygii</taxon>
        <taxon>Neopterygii</taxon>
        <taxon>Teleostei</taxon>
        <taxon>Neoteleostei</taxon>
        <taxon>Acanthomorphata</taxon>
        <taxon>Ovalentaria</taxon>
        <taxon>Cichlomorphae</taxon>
        <taxon>Cichliformes</taxon>
        <taxon>Cichlidae</taxon>
        <taxon>African cichlids</taxon>
        <taxon>Pseudocrenilabrinae</taxon>
        <taxon>Haplochromini</taxon>
        <taxon>Astatotilapia</taxon>
    </lineage>
</organism>
<dbReference type="GeneTree" id="ENSGT00940000181745"/>
<feature type="chain" id="PRO_5044335413" description="Reverse transcriptase domain-containing protein" evidence="2">
    <location>
        <begin position="17"/>
        <end position="125"/>
    </location>
</feature>
<accession>A0A3P8PJM0</accession>
<evidence type="ECO:0008006" key="5">
    <source>
        <dbReference type="Google" id="ProtNLM"/>
    </source>
</evidence>